<keyword evidence="6" id="KW-1185">Reference proteome</keyword>
<feature type="region of interest" description="Disordered" evidence="2">
    <location>
        <begin position="1052"/>
        <end position="1096"/>
    </location>
</feature>
<feature type="domain" description="Hpc2-related" evidence="3">
    <location>
        <begin position="99"/>
        <end position="150"/>
    </location>
</feature>
<feature type="region of interest" description="Disordered" evidence="2">
    <location>
        <begin position="1210"/>
        <end position="1231"/>
    </location>
</feature>
<evidence type="ECO:0000313" key="5">
    <source>
        <dbReference type="EMBL" id="PNF36145.1"/>
    </source>
</evidence>
<dbReference type="Pfam" id="PF14075">
    <property type="entry name" value="UBN_AB"/>
    <property type="match status" value="1"/>
</dbReference>
<dbReference type="GO" id="GO:0005634">
    <property type="term" value="C:nucleus"/>
    <property type="evidence" value="ECO:0007669"/>
    <property type="project" value="TreeGrafter"/>
</dbReference>
<proteinExistence type="predicted"/>
<feature type="region of interest" description="Disordered" evidence="2">
    <location>
        <begin position="1243"/>
        <end position="1270"/>
    </location>
</feature>
<evidence type="ECO:0000259" key="3">
    <source>
        <dbReference type="Pfam" id="PF08729"/>
    </source>
</evidence>
<evidence type="ECO:0000256" key="2">
    <source>
        <dbReference type="SAM" id="MobiDB-lite"/>
    </source>
</evidence>
<dbReference type="InterPro" id="IPR014840">
    <property type="entry name" value="HRD"/>
</dbReference>
<name>A0A2J7R5N0_9NEOP</name>
<protein>
    <recommendedName>
        <fullName evidence="7">Ubinuclein-1</fullName>
    </recommendedName>
</protein>
<dbReference type="InParanoid" id="A0A2J7R5N0"/>
<comment type="caution">
    <text evidence="5">The sequence shown here is derived from an EMBL/GenBank/DDBJ whole genome shotgun (WGS) entry which is preliminary data.</text>
</comment>
<feature type="compositionally biased region" description="Low complexity" evidence="2">
    <location>
        <begin position="306"/>
        <end position="319"/>
    </location>
</feature>
<reference evidence="5 6" key="1">
    <citation type="submission" date="2017-12" db="EMBL/GenBank/DDBJ databases">
        <title>Hemimetabolous genomes reveal molecular basis of termite eusociality.</title>
        <authorList>
            <person name="Harrison M.C."/>
            <person name="Jongepier E."/>
            <person name="Robertson H.M."/>
            <person name="Arning N."/>
            <person name="Bitard-Feildel T."/>
            <person name="Chao H."/>
            <person name="Childers C.P."/>
            <person name="Dinh H."/>
            <person name="Doddapaneni H."/>
            <person name="Dugan S."/>
            <person name="Gowin J."/>
            <person name="Greiner C."/>
            <person name="Han Y."/>
            <person name="Hu H."/>
            <person name="Hughes D.S.T."/>
            <person name="Huylmans A.-K."/>
            <person name="Kemena C."/>
            <person name="Kremer L.P.M."/>
            <person name="Lee S.L."/>
            <person name="Lopez-Ezquerra A."/>
            <person name="Mallet L."/>
            <person name="Monroy-Kuhn J.M."/>
            <person name="Moser A."/>
            <person name="Murali S.C."/>
            <person name="Muzny D.M."/>
            <person name="Otani S."/>
            <person name="Piulachs M.-D."/>
            <person name="Poelchau M."/>
            <person name="Qu J."/>
            <person name="Schaub F."/>
            <person name="Wada-Katsumata A."/>
            <person name="Worley K.C."/>
            <person name="Xie Q."/>
            <person name="Ylla G."/>
            <person name="Poulsen M."/>
            <person name="Gibbs R.A."/>
            <person name="Schal C."/>
            <person name="Richards S."/>
            <person name="Belles X."/>
            <person name="Korb J."/>
            <person name="Bornberg-Bauer E."/>
        </authorList>
    </citation>
    <scope>NUCLEOTIDE SEQUENCE [LARGE SCALE GENOMIC DNA]</scope>
    <source>
        <tissue evidence="5">Whole body</tissue>
    </source>
</reference>
<accession>A0A2J7R5N0</accession>
<feature type="compositionally biased region" description="Polar residues" evidence="2">
    <location>
        <begin position="1291"/>
        <end position="1319"/>
    </location>
</feature>
<dbReference type="GO" id="GO:0006325">
    <property type="term" value="P:chromatin organization"/>
    <property type="evidence" value="ECO:0007669"/>
    <property type="project" value="TreeGrafter"/>
</dbReference>
<evidence type="ECO:0000313" key="6">
    <source>
        <dbReference type="Proteomes" id="UP000235965"/>
    </source>
</evidence>
<feature type="compositionally biased region" description="Basic and acidic residues" evidence="2">
    <location>
        <begin position="328"/>
        <end position="342"/>
    </location>
</feature>
<dbReference type="Pfam" id="PF08729">
    <property type="entry name" value="HUN"/>
    <property type="match status" value="1"/>
</dbReference>
<feature type="region of interest" description="Disordered" evidence="2">
    <location>
        <begin position="1282"/>
        <end position="1319"/>
    </location>
</feature>
<feature type="region of interest" description="Disordered" evidence="2">
    <location>
        <begin position="1152"/>
        <end position="1188"/>
    </location>
</feature>
<dbReference type="EMBL" id="NEVH01006991">
    <property type="protein sequence ID" value="PNF36145.1"/>
    <property type="molecule type" value="Genomic_DNA"/>
</dbReference>
<feature type="compositionally biased region" description="Low complexity" evidence="2">
    <location>
        <begin position="754"/>
        <end position="766"/>
    </location>
</feature>
<gene>
    <name evidence="5" type="ORF">B7P43_G10959</name>
</gene>
<feature type="region of interest" description="Disordered" evidence="2">
    <location>
        <begin position="1"/>
        <end position="20"/>
    </location>
</feature>
<evidence type="ECO:0000256" key="1">
    <source>
        <dbReference type="ARBA" id="ARBA00022553"/>
    </source>
</evidence>
<evidence type="ECO:0008006" key="7">
    <source>
        <dbReference type="Google" id="ProtNLM"/>
    </source>
</evidence>
<feature type="region of interest" description="Disordered" evidence="2">
    <location>
        <begin position="255"/>
        <end position="279"/>
    </location>
</feature>
<dbReference type="OrthoDB" id="68076at2759"/>
<feature type="domain" description="Ubinuclein middle" evidence="4">
    <location>
        <begin position="342"/>
        <end position="567"/>
    </location>
</feature>
<feature type="compositionally biased region" description="Polar residues" evidence="2">
    <location>
        <begin position="1243"/>
        <end position="1269"/>
    </location>
</feature>
<evidence type="ECO:0000259" key="4">
    <source>
        <dbReference type="Pfam" id="PF14075"/>
    </source>
</evidence>
<organism evidence="5 6">
    <name type="scientific">Cryptotermes secundus</name>
    <dbReference type="NCBI Taxonomy" id="105785"/>
    <lineage>
        <taxon>Eukaryota</taxon>
        <taxon>Metazoa</taxon>
        <taxon>Ecdysozoa</taxon>
        <taxon>Arthropoda</taxon>
        <taxon>Hexapoda</taxon>
        <taxon>Insecta</taxon>
        <taxon>Pterygota</taxon>
        <taxon>Neoptera</taxon>
        <taxon>Polyneoptera</taxon>
        <taxon>Dictyoptera</taxon>
        <taxon>Blattodea</taxon>
        <taxon>Blattoidea</taxon>
        <taxon>Termitoidae</taxon>
        <taxon>Kalotermitidae</taxon>
        <taxon>Cryptotermitinae</taxon>
        <taxon>Cryptotermes</taxon>
    </lineage>
</organism>
<sequence length="1319" mass="144411">MSEPKRNTLTSLSTNKKEKKSKELLKTVRFTLGLPESNEEACPEFHYSALLNSAERKRKAKLKSDGQVNGVDPLAEDDDDRLKEIARQFEEKYGGAGKKKHGRYEDYVDLGAGYDETDPFIDNTDAYDEVVPEEMTTAHGGFYINCGALEFKEISDQSDAEELKELKTKKRLKRSLILPEEEVDEEGRKVANSVQIKKPKLQAVEQKDELLKKRKLLSHDREILKKKKKRAIDDLVKKKSVTVKDLLREKRESLELGTASGVQLSPEQKKSAALNPASVTKPCNTSITDIIESVVSAAREDDTSKDSGSSISKSGSLITTDSEDSQDVEDKEKASANEEVKLPDHLQEDLKELLVALKRRAAESSAEGKCKFFSTEVNNMLLKVEHKCRALPCSGRQAVYGHLAAYLPCTKDTLIKRAKKLLIKTEEDKIYEPMTKLKSVIDRMMPSVLENFSKECQRVADENPQIYWELYRYYWSIEELPSPSSDSEFGEGENKTAIQKSKVPRRKFPFTHEVRSLLCEVVRIKLQCLELAKSRKESADLNLRNFLETEVKPLWQPGWMKVSTLLRETREVHANAVLKPKKSAPVKKLAAMPPLSHGPATNVAMQSITAFSQSSTANSNARMKTSPPVSITMTPVPLASGAGTSTSQVPNTAKMKSAVTSEASSVFPHGVSSNVTMRTKCSTVSSQNVNSQLHLVCSSVPALSSVSPSYITSNVRNSPAVTNSTKLSSLQLATSPSVPSRNKTGSDVKVAKFSSSSGKNSPSFQSEKQLPLPSVKQKLTVDRISPKTLDLSTSSVSRPVTVSSIMSSPSKPKSNPVELVASSGGVQKSVAMTSLPLMNIPDCISVTPSLSSPSLASVTSSASPPIMTPSKSMMSLKQRILHDTSLDRPSIIKASPVSAVVKVEDDGIEVIKIVKDARKAEGSKPTIKPVGKSENVTQLKTEVRKKKTEVPKDQVSPVTATIRTPLEQQSASVISSATPCHQEKEVERLLKEEEETAAAADFLSQINESLKNFPNSATTAGSRDVYHHEDRLMSCDQENSVYVSPKIDCLLPPSGLSPSSDQRGSASHGGEEKDKSNNMKGTDLKKEVEQTTVQGDEESVQMEVDRVMKELIELQGHFNTKKSLDTVDLEYSSTKAKVPPVTTNCSSVSVTVSVPSRMQQSKPSKLHSENPAPASGRRPSTGSTDLSKLSYGFQDEFQKHLFQETVSKQELEVPNSYKPARSKGSMAYSEGNQAAVHSAISGKHNQNSSLEGCVAGSQSRSCSNTNSATHYPKLMSVNMDSFTGPPYVNRMPTSLSSFLQDTSNAHMPQSGSNQHSPPY</sequence>
<feature type="region of interest" description="Disordered" evidence="2">
    <location>
        <begin position="715"/>
        <end position="778"/>
    </location>
</feature>
<feature type="compositionally biased region" description="Polar residues" evidence="2">
    <location>
        <begin position="715"/>
        <end position="743"/>
    </location>
</feature>
<feature type="region of interest" description="Disordered" evidence="2">
    <location>
        <begin position="298"/>
        <end position="342"/>
    </location>
</feature>
<dbReference type="STRING" id="105785.A0A2J7R5N0"/>
<dbReference type="PANTHER" id="PTHR21669">
    <property type="entry name" value="CAPZ-INTERACTING PROTEIN AND RELATED PROTEINS"/>
    <property type="match status" value="1"/>
</dbReference>
<dbReference type="InterPro" id="IPR026947">
    <property type="entry name" value="UBN_middle_dom"/>
</dbReference>
<dbReference type="PANTHER" id="PTHR21669:SF28">
    <property type="entry name" value="YEMANUCLEIN"/>
    <property type="match status" value="1"/>
</dbReference>
<feature type="compositionally biased region" description="Polar residues" evidence="2">
    <location>
        <begin position="1178"/>
        <end position="1187"/>
    </location>
</feature>
<feature type="compositionally biased region" description="Basic and acidic residues" evidence="2">
    <location>
        <begin position="1069"/>
        <end position="1089"/>
    </location>
</feature>
<keyword evidence="1" id="KW-0597">Phosphoprotein</keyword>
<dbReference type="Proteomes" id="UP000235965">
    <property type="component" value="Unassembled WGS sequence"/>
</dbReference>